<dbReference type="AlphaFoldDB" id="A0AAU9MQX8"/>
<evidence type="ECO:0008006" key="3">
    <source>
        <dbReference type="Google" id="ProtNLM"/>
    </source>
</evidence>
<dbReference type="Proteomes" id="UP001157418">
    <property type="component" value="Unassembled WGS sequence"/>
</dbReference>
<dbReference type="Gene3D" id="3.40.395.10">
    <property type="entry name" value="Adenoviral Proteinase, Chain A"/>
    <property type="match status" value="1"/>
</dbReference>
<organism evidence="1 2">
    <name type="scientific">Lactuca virosa</name>
    <dbReference type="NCBI Taxonomy" id="75947"/>
    <lineage>
        <taxon>Eukaryota</taxon>
        <taxon>Viridiplantae</taxon>
        <taxon>Streptophyta</taxon>
        <taxon>Embryophyta</taxon>
        <taxon>Tracheophyta</taxon>
        <taxon>Spermatophyta</taxon>
        <taxon>Magnoliopsida</taxon>
        <taxon>eudicotyledons</taxon>
        <taxon>Gunneridae</taxon>
        <taxon>Pentapetalae</taxon>
        <taxon>asterids</taxon>
        <taxon>campanulids</taxon>
        <taxon>Asterales</taxon>
        <taxon>Asteraceae</taxon>
        <taxon>Cichorioideae</taxon>
        <taxon>Cichorieae</taxon>
        <taxon>Lactucinae</taxon>
        <taxon>Lactuca</taxon>
    </lineage>
</organism>
<protein>
    <recommendedName>
        <fullName evidence="3">Ubiquitin-like protease family profile domain-containing protein</fullName>
    </recommendedName>
</protein>
<evidence type="ECO:0000313" key="2">
    <source>
        <dbReference type="Proteomes" id="UP001157418"/>
    </source>
</evidence>
<accession>A0AAU9MQX8</accession>
<dbReference type="InterPro" id="IPR038765">
    <property type="entry name" value="Papain-like_cys_pep_sf"/>
</dbReference>
<name>A0AAU9MQX8_9ASTR</name>
<evidence type="ECO:0000313" key="1">
    <source>
        <dbReference type="EMBL" id="CAH1427113.1"/>
    </source>
</evidence>
<sequence>MRKNKDFCKDDIPSFDLRITQLNEEDKSMDVKEGSKPVIRYTKKSVAEDKLKKRTEKDIMEREMVHVDELKNGKGKRKGKLGQLVCSPYVDRITDVDEAVKDDENVVAQSIIAWGKDKGEFIWETVDGHGMHLEAARSLAMRKKVHTNVIDAWAAFLNKTEELKSEASYSRMYFTCDTITDYMVDEAVDEELRYNKFRIMFVAVINDITDKPDLKTVDLVFIPIRSGTIESAYGNRPRILKSFFCRYLNSVEHKKANVLLKKEVVVIKMKCQRNIVGVDCGIFLMRHMETYMGEAAHKWDCGLCFDDKIQEKMLGRLRYKYLDKLMMSDFNVMKKTFLKHYASVKKMDRFERMKVIEEKKKEITGVL</sequence>
<keyword evidence="2" id="KW-1185">Reference proteome</keyword>
<reference evidence="1 2" key="1">
    <citation type="submission" date="2022-01" db="EMBL/GenBank/DDBJ databases">
        <authorList>
            <person name="Xiong W."/>
            <person name="Schranz E."/>
        </authorList>
    </citation>
    <scope>NUCLEOTIDE SEQUENCE [LARGE SCALE GENOMIC DNA]</scope>
</reference>
<gene>
    <name evidence="1" type="ORF">LVIROSA_LOCUS14144</name>
</gene>
<dbReference type="SUPFAM" id="SSF54001">
    <property type="entry name" value="Cysteine proteinases"/>
    <property type="match status" value="1"/>
</dbReference>
<proteinExistence type="predicted"/>
<dbReference type="EMBL" id="CAKMRJ010002223">
    <property type="protein sequence ID" value="CAH1427113.1"/>
    <property type="molecule type" value="Genomic_DNA"/>
</dbReference>
<comment type="caution">
    <text evidence="1">The sequence shown here is derived from an EMBL/GenBank/DDBJ whole genome shotgun (WGS) entry which is preliminary data.</text>
</comment>